<protein>
    <submittedName>
        <fullName evidence="2">Uncharacterized protein</fullName>
    </submittedName>
</protein>
<evidence type="ECO:0000313" key="2">
    <source>
        <dbReference type="EMBL" id="KKK66994.1"/>
    </source>
</evidence>
<dbReference type="EMBL" id="LAZR01059817">
    <property type="protein sequence ID" value="KKK66994.1"/>
    <property type="molecule type" value="Genomic_DNA"/>
</dbReference>
<dbReference type="AlphaFoldDB" id="A0A0F8ZKQ8"/>
<sequence>MSFLPEVYQRNRTPLFEGSGIKLFRLSDSRKNKTLNEFLIREGWGPEDILQDMREDKSVKRLIKDIKKLMYDGVPLGDIADNIEYLESKASTRLTIEERTVLLKWLEKKEKKFSGPKRGLAAYNRRSNKRWSAEEEEESSEYTSKQIRSLRDEYGRIEKIDPNEPTYKALIKHLDSLPHELLAQLANAKIKWVSTLARNRVDRK</sequence>
<feature type="region of interest" description="Disordered" evidence="1">
    <location>
        <begin position="124"/>
        <end position="144"/>
    </location>
</feature>
<organism evidence="2">
    <name type="scientific">marine sediment metagenome</name>
    <dbReference type="NCBI Taxonomy" id="412755"/>
    <lineage>
        <taxon>unclassified sequences</taxon>
        <taxon>metagenomes</taxon>
        <taxon>ecological metagenomes</taxon>
    </lineage>
</organism>
<reference evidence="2" key="1">
    <citation type="journal article" date="2015" name="Nature">
        <title>Complex archaea that bridge the gap between prokaryotes and eukaryotes.</title>
        <authorList>
            <person name="Spang A."/>
            <person name="Saw J.H."/>
            <person name="Jorgensen S.L."/>
            <person name="Zaremba-Niedzwiedzka K."/>
            <person name="Martijn J."/>
            <person name="Lind A.E."/>
            <person name="van Eijk R."/>
            <person name="Schleper C."/>
            <person name="Guy L."/>
            <person name="Ettema T.J."/>
        </authorList>
    </citation>
    <scope>NUCLEOTIDE SEQUENCE</scope>
</reference>
<gene>
    <name evidence="2" type="ORF">LCGC14_2958500</name>
</gene>
<proteinExistence type="predicted"/>
<accession>A0A0F8ZKQ8</accession>
<name>A0A0F8ZKQ8_9ZZZZ</name>
<evidence type="ECO:0000256" key="1">
    <source>
        <dbReference type="SAM" id="MobiDB-lite"/>
    </source>
</evidence>
<comment type="caution">
    <text evidence="2">The sequence shown here is derived from an EMBL/GenBank/DDBJ whole genome shotgun (WGS) entry which is preliminary data.</text>
</comment>